<dbReference type="Proteomes" id="UP000018936">
    <property type="component" value="Unassembled WGS sequence"/>
</dbReference>
<feature type="region of interest" description="Disordered" evidence="1">
    <location>
        <begin position="40"/>
        <end position="78"/>
    </location>
</feature>
<protein>
    <submittedName>
        <fullName evidence="2">Uncharacterized protein</fullName>
    </submittedName>
</protein>
<evidence type="ECO:0000256" key="1">
    <source>
        <dbReference type="SAM" id="MobiDB-lite"/>
    </source>
</evidence>
<reference evidence="2 3" key="1">
    <citation type="journal article" date="2013" name="Proc. Natl. Acad. Sci. U.S.A.">
        <title>The king cobra genome reveals dynamic gene evolution and adaptation in the snake venom system.</title>
        <authorList>
            <person name="Vonk F.J."/>
            <person name="Casewell N.R."/>
            <person name="Henkel C.V."/>
            <person name="Heimberg A.M."/>
            <person name="Jansen H.J."/>
            <person name="McCleary R.J."/>
            <person name="Kerkkamp H.M."/>
            <person name="Vos R.A."/>
            <person name="Guerreiro I."/>
            <person name="Calvete J.J."/>
            <person name="Wuster W."/>
            <person name="Woods A.E."/>
            <person name="Logan J.M."/>
            <person name="Harrison R.A."/>
            <person name="Castoe T.A."/>
            <person name="de Koning A.P."/>
            <person name="Pollock D.D."/>
            <person name="Yandell M."/>
            <person name="Calderon D."/>
            <person name="Renjifo C."/>
            <person name="Currier R.B."/>
            <person name="Salgado D."/>
            <person name="Pla D."/>
            <person name="Sanz L."/>
            <person name="Hyder A.S."/>
            <person name="Ribeiro J.M."/>
            <person name="Arntzen J.W."/>
            <person name="van den Thillart G.E."/>
            <person name="Boetzer M."/>
            <person name="Pirovano W."/>
            <person name="Dirks R.P."/>
            <person name="Spaink H.P."/>
            <person name="Duboule D."/>
            <person name="McGlinn E."/>
            <person name="Kini R.M."/>
            <person name="Richardson M.K."/>
        </authorList>
    </citation>
    <scope>NUCLEOTIDE SEQUENCE</scope>
    <source>
        <tissue evidence="2">Blood</tissue>
    </source>
</reference>
<comment type="caution">
    <text evidence="2">The sequence shown here is derived from an EMBL/GenBank/DDBJ whole genome shotgun (WGS) entry which is preliminary data.</text>
</comment>
<organism evidence="2 3">
    <name type="scientific">Ophiophagus hannah</name>
    <name type="common">King cobra</name>
    <name type="synonym">Naja hannah</name>
    <dbReference type="NCBI Taxonomy" id="8665"/>
    <lineage>
        <taxon>Eukaryota</taxon>
        <taxon>Metazoa</taxon>
        <taxon>Chordata</taxon>
        <taxon>Craniata</taxon>
        <taxon>Vertebrata</taxon>
        <taxon>Euteleostomi</taxon>
        <taxon>Lepidosauria</taxon>
        <taxon>Squamata</taxon>
        <taxon>Bifurcata</taxon>
        <taxon>Unidentata</taxon>
        <taxon>Episquamata</taxon>
        <taxon>Toxicofera</taxon>
        <taxon>Serpentes</taxon>
        <taxon>Colubroidea</taxon>
        <taxon>Elapidae</taxon>
        <taxon>Elapinae</taxon>
        <taxon>Ophiophagus</taxon>
    </lineage>
</organism>
<dbReference type="AlphaFoldDB" id="V8NIB1"/>
<keyword evidence="3" id="KW-1185">Reference proteome</keyword>
<evidence type="ECO:0000313" key="3">
    <source>
        <dbReference type="Proteomes" id="UP000018936"/>
    </source>
</evidence>
<sequence>MEDYLKQGWAPGHVDLLDKLNLFFCKQITLFIAAMTGRSGQREGGLRSSGKAHPIQPPKMRGTNWTYRDPRKSNQLPF</sequence>
<evidence type="ECO:0000313" key="2">
    <source>
        <dbReference type="EMBL" id="ETE61292.1"/>
    </source>
</evidence>
<gene>
    <name evidence="2" type="ORF">L345_12963</name>
</gene>
<dbReference type="EMBL" id="AZIM01004039">
    <property type="protein sequence ID" value="ETE61292.1"/>
    <property type="molecule type" value="Genomic_DNA"/>
</dbReference>
<accession>V8NIB1</accession>
<name>V8NIB1_OPHHA</name>
<feature type="non-terminal residue" evidence="2">
    <location>
        <position position="1"/>
    </location>
</feature>
<proteinExistence type="predicted"/>